<dbReference type="EMBL" id="CP038441">
    <property type="protein sequence ID" value="QJT22710.1"/>
    <property type="molecule type" value="Genomic_DNA"/>
</dbReference>
<protein>
    <submittedName>
        <fullName evidence="2">DUF927 domain-containing protein</fullName>
    </submittedName>
</protein>
<evidence type="ECO:0000313" key="2">
    <source>
        <dbReference type="EMBL" id="QJT22710.1"/>
    </source>
</evidence>
<dbReference type="InterPro" id="IPR009270">
    <property type="entry name" value="DUF927"/>
</dbReference>
<dbReference type="Pfam" id="PF06048">
    <property type="entry name" value="DUF927"/>
    <property type="match status" value="1"/>
</dbReference>
<dbReference type="InterPro" id="IPR034154">
    <property type="entry name" value="TOPRIM_DnaG/twinkle"/>
</dbReference>
<reference evidence="2 3" key="1">
    <citation type="submission" date="2019-03" db="EMBL/GenBank/DDBJ databases">
        <title>Novel transposon Tn6433 accelerates the dissemination of tet(E) in Aeromonas from aerobic biofilm under oxytetracycline stress.</title>
        <authorList>
            <person name="Shi Y."/>
            <person name="Tian Z."/>
            <person name="Zhang Y."/>
            <person name="Zhang H."/>
            <person name="Yang M."/>
        </authorList>
    </citation>
    <scope>NUCLEOTIDE SEQUENCE [LARGE SCALE GENOMIC DNA]</scope>
    <source>
        <strain evidence="2 3">T0.1-19</strain>
    </source>
</reference>
<dbReference type="SUPFAM" id="SSF57783">
    <property type="entry name" value="Zinc beta-ribbon"/>
    <property type="match status" value="1"/>
</dbReference>
<dbReference type="CDD" id="cd01029">
    <property type="entry name" value="TOPRIM_primases"/>
    <property type="match status" value="1"/>
</dbReference>
<feature type="domain" description="DNA primase/helicase Gp4 N-terminal Bacteriophage T7-like" evidence="1">
    <location>
        <begin position="33"/>
        <end position="69"/>
    </location>
</feature>
<dbReference type="Pfam" id="PF13362">
    <property type="entry name" value="Toprim_3"/>
    <property type="match status" value="1"/>
</dbReference>
<dbReference type="Pfam" id="PF08273">
    <property type="entry name" value="Zn_Ribbon_Prim"/>
    <property type="match status" value="1"/>
</dbReference>
<evidence type="ECO:0000313" key="3">
    <source>
        <dbReference type="Proteomes" id="UP000501427"/>
    </source>
</evidence>
<accession>A0A6M4YCJ6</accession>
<dbReference type="RefSeq" id="WP_171276540.1">
    <property type="nucleotide sequence ID" value="NZ_CAWPJG010000001.1"/>
</dbReference>
<organism evidence="2 3">
    <name type="scientific">Aeromonas media</name>
    <dbReference type="NCBI Taxonomy" id="651"/>
    <lineage>
        <taxon>Bacteria</taxon>
        <taxon>Pseudomonadati</taxon>
        <taxon>Pseudomonadota</taxon>
        <taxon>Gammaproteobacteria</taxon>
        <taxon>Aeromonadales</taxon>
        <taxon>Aeromonadaceae</taxon>
        <taxon>Aeromonas</taxon>
    </lineage>
</organism>
<dbReference type="GO" id="GO:0008270">
    <property type="term" value="F:zinc ion binding"/>
    <property type="evidence" value="ECO:0007669"/>
    <property type="project" value="InterPro"/>
</dbReference>
<evidence type="ECO:0000259" key="1">
    <source>
        <dbReference type="SMART" id="SM00778"/>
    </source>
</evidence>
<dbReference type="Proteomes" id="UP000501427">
    <property type="component" value="Chromosome"/>
</dbReference>
<dbReference type="AlphaFoldDB" id="A0A6M4YCJ6"/>
<dbReference type="GO" id="GO:0004386">
    <property type="term" value="F:helicase activity"/>
    <property type="evidence" value="ECO:0007669"/>
    <property type="project" value="InterPro"/>
</dbReference>
<proteinExistence type="predicted"/>
<dbReference type="InterPro" id="IPR006171">
    <property type="entry name" value="TOPRIM_dom"/>
</dbReference>
<dbReference type="SMART" id="SM00778">
    <property type="entry name" value="Prim_Zn_Ribbon"/>
    <property type="match status" value="1"/>
</dbReference>
<gene>
    <name evidence="2" type="ORF">E4184_15680</name>
</gene>
<sequence length="934" mass="101249">MNRATFVSDVTAAACGHWPELLANLGVTVPPRKQHGPCPACGGKDRFRLDDKGGRGTWICSQCGAGDGLDLIRHVTGKLPKDAAELVAGVLGLSHVAISEADREQLQQQQRVQADVEQQQQQKKRQKAAIRAAGILRDCKPGQSPYLAHKRLSWPSGLLNSTLIRVGEEAFPADSLVVPLYNETGELVNVQLIRHDGMRHYLAGGQKQAACHRIPGNAMVAVCEGYATGLSVHLATGATVYCAMDAGNLLAIAQVVRGMDDPLQPCRLWLAADNDATTTGNPGKTKAEQAAAAVGAVVALPPTAGDWNDYHQAHGLEETKRAIMSQIEQTQQQDAIQKEGPRAEVIPLHSMSEAQGEQQQLTDGEDLPEGYEIRDGMLYVHEWVGSGQNGRLEETLISPELRVVAETADEAGYGQGRLLEWQDRAGRARQWAMPVSMLVHRGGQEALASLLNGGLPFVNLKKLDKLAVYLMMSQPERRVTCVERTGWHGKAYVLPGGGIGPDAEQVILQSAGYLSSDFTNAGELADWQRQIAAMAVGNSRLCFALSLAFAAPLLSLVGQEGGGFHLKGESTDGKSTIMKAAASIYGQPDRYCHTWRATGNAIEGIASRRNDALLCLDELGELDGREAGQVAYMLANGQGKGRSKQDGELKERKAWRLLFLSTGELSLEDHAAEAGKRTQAGMEVRTIQIPSSTGKHGAFEVLHNQPDGRTFADALNEACKREYGTAFRAYIETLATGLDAHKERLKAEIKRLAVELTPTGAGNQVGRAINRFAIVAAAGELATELGITGWPQGEATRAVRVCLKAWLDERGHLGNKEDKATLDQVRGFVVAHQHSRFADWFDPNHRPANMVGYRKKEADGVSFIVLPPGWNEITRGRDPKRVAQLCLEAGYLLPSNDGKRAQRKIRLRDGGATVWIYMLTEKVLADEADGPEDE</sequence>
<name>A0A6M4YCJ6_AERME</name>
<dbReference type="InterPro" id="IPR013237">
    <property type="entry name" value="Phage_T7_Gp4_N"/>
</dbReference>